<evidence type="ECO:0000313" key="5">
    <source>
        <dbReference type="EMBL" id="SPD17456.1"/>
    </source>
</evidence>
<accession>A0A2N9HTW3</accession>
<keyword evidence="3" id="KW-0812">Transmembrane</keyword>
<evidence type="ECO:0000259" key="4">
    <source>
        <dbReference type="PROSITE" id="PS50158"/>
    </source>
</evidence>
<dbReference type="InterPro" id="IPR001878">
    <property type="entry name" value="Znf_CCHC"/>
</dbReference>
<keyword evidence="1" id="KW-0479">Metal-binding</keyword>
<dbReference type="InterPro" id="IPR002156">
    <property type="entry name" value="RNaseH_domain"/>
</dbReference>
<dbReference type="GO" id="GO:0008270">
    <property type="term" value="F:zinc ion binding"/>
    <property type="evidence" value="ECO:0007669"/>
    <property type="project" value="UniProtKB-KW"/>
</dbReference>
<dbReference type="Pfam" id="PF14111">
    <property type="entry name" value="DUF4283"/>
    <property type="match status" value="1"/>
</dbReference>
<keyword evidence="3" id="KW-1133">Transmembrane helix</keyword>
<dbReference type="EMBL" id="OIVN01004446">
    <property type="protein sequence ID" value="SPD17456.1"/>
    <property type="molecule type" value="Genomic_DNA"/>
</dbReference>
<feature type="compositionally biased region" description="Low complexity" evidence="2">
    <location>
        <begin position="340"/>
        <end position="353"/>
    </location>
</feature>
<dbReference type="GO" id="GO:0004523">
    <property type="term" value="F:RNA-DNA hybrid ribonuclease activity"/>
    <property type="evidence" value="ECO:0007669"/>
    <property type="project" value="InterPro"/>
</dbReference>
<dbReference type="PROSITE" id="PS50158">
    <property type="entry name" value="ZF_CCHC"/>
    <property type="match status" value="1"/>
</dbReference>
<feature type="region of interest" description="Disordered" evidence="2">
    <location>
        <begin position="177"/>
        <end position="201"/>
    </location>
</feature>
<gene>
    <name evidence="5" type="ORF">FSB_LOCUS45338</name>
</gene>
<reference evidence="5" key="1">
    <citation type="submission" date="2018-02" db="EMBL/GenBank/DDBJ databases">
        <authorList>
            <person name="Cohen D.B."/>
            <person name="Kent A.D."/>
        </authorList>
    </citation>
    <scope>NUCLEOTIDE SEQUENCE</scope>
</reference>
<feature type="domain" description="CCHC-type" evidence="4">
    <location>
        <begin position="107"/>
        <end position="121"/>
    </location>
</feature>
<organism evidence="5">
    <name type="scientific">Fagus sylvatica</name>
    <name type="common">Beechnut</name>
    <dbReference type="NCBI Taxonomy" id="28930"/>
    <lineage>
        <taxon>Eukaryota</taxon>
        <taxon>Viridiplantae</taxon>
        <taxon>Streptophyta</taxon>
        <taxon>Embryophyta</taxon>
        <taxon>Tracheophyta</taxon>
        <taxon>Spermatophyta</taxon>
        <taxon>Magnoliopsida</taxon>
        <taxon>eudicotyledons</taxon>
        <taxon>Gunneridae</taxon>
        <taxon>Pentapetalae</taxon>
        <taxon>rosids</taxon>
        <taxon>fabids</taxon>
        <taxon>Fagales</taxon>
        <taxon>Fagaceae</taxon>
        <taxon>Fagus</taxon>
    </lineage>
</organism>
<dbReference type="InterPro" id="IPR040256">
    <property type="entry name" value="At4g02000-like"/>
</dbReference>
<dbReference type="AlphaFoldDB" id="A0A2N9HTW3"/>
<feature type="compositionally biased region" description="Polar residues" evidence="2">
    <location>
        <begin position="322"/>
        <end position="339"/>
    </location>
</feature>
<evidence type="ECO:0000256" key="1">
    <source>
        <dbReference type="PROSITE-ProRule" id="PRU00047"/>
    </source>
</evidence>
<dbReference type="PANTHER" id="PTHR31286">
    <property type="entry name" value="GLYCINE-RICH CELL WALL STRUCTURAL PROTEIN 1.8-LIKE"/>
    <property type="match status" value="1"/>
</dbReference>
<keyword evidence="1" id="KW-0863">Zinc-finger</keyword>
<keyword evidence="3" id="KW-0472">Membrane</keyword>
<evidence type="ECO:0000256" key="3">
    <source>
        <dbReference type="SAM" id="Phobius"/>
    </source>
</evidence>
<feature type="region of interest" description="Disordered" evidence="2">
    <location>
        <begin position="322"/>
        <end position="390"/>
    </location>
</feature>
<sequence length="739" mass="83752">MWKSSGNFSCVDLGLGFFLIRFESKEGFEDVLKGGPWFIGEHFLSLRLWVPNCRASEASVSSIAVWIRLLELPVEYYHKDSLFQIGSGLGPVLRVDFNTAAGVSLLCFHCGKIGHRREWCPLHTPVETEILVTNEQSKMEEEDKQKGFGPWMGPRSRQNGLGAMYCDAGSANGIRCDETNRHENGARRDDINRHGNGARCDETTQHEASRHAAEFVEKQTSWHATEIMEKQTRDKIKAGANRRAAIEVDKQARDKKKFGFQYSPLDKGKSIRVRTGSDSFHGFLNSEHGIDKSVSPFESSEPISSPFEPNFNFNTPKLAVNSLQSHSSNQKTQIKDTSISFSSSPHQPLVSSSEISLRPQLPKSKSDNDKHSMGGISTVQNISKMEDSDEKSIHSDRLRSFLPLPASSMSSLATSPICCSESLSRFLMERFERCSLKHIFREANGCADLLAKTGCDQSLDFISFSNAPAKRPPGFGNSHVRPYTRPRVTCLAVHVDRNGRERVRQRSVARPFWYQQSSNYGRFAYQDVSSDESDRDSGSSQQQLGASSLENIDEWRWKLTMLLRNKDEQEVVSREKKDRRDFDQLSALAARMGLHSHQYAKVVVFSKVPLPNYRSDLDDKRPQREVILPLGLQREVDAHLRAYVSQKPMNRGNLSDNSLSRSGGVGSVSNPFYEQQEPLIQNSVAMEKILRRRSLPLRDKQQEWQVYLKPANFLEYFAFAVVILPVSSDLYFFNIYYLF</sequence>
<evidence type="ECO:0000256" key="2">
    <source>
        <dbReference type="SAM" id="MobiDB-lite"/>
    </source>
</evidence>
<dbReference type="InterPro" id="IPR025558">
    <property type="entry name" value="DUF4283"/>
</dbReference>
<name>A0A2N9HTW3_FAGSY</name>
<dbReference type="Pfam" id="PF13456">
    <property type="entry name" value="RVT_3"/>
    <property type="match status" value="1"/>
</dbReference>
<proteinExistence type="predicted"/>
<protein>
    <recommendedName>
        <fullName evidence="4">CCHC-type domain-containing protein</fullName>
    </recommendedName>
</protein>
<keyword evidence="1" id="KW-0862">Zinc</keyword>
<feature type="region of interest" description="Disordered" evidence="2">
    <location>
        <begin position="527"/>
        <end position="546"/>
    </location>
</feature>
<dbReference type="PANTHER" id="PTHR31286:SF99">
    <property type="entry name" value="DUF4283 DOMAIN-CONTAINING PROTEIN"/>
    <property type="match status" value="1"/>
</dbReference>
<dbReference type="GO" id="GO:0003676">
    <property type="term" value="F:nucleic acid binding"/>
    <property type="evidence" value="ECO:0007669"/>
    <property type="project" value="InterPro"/>
</dbReference>
<feature type="transmembrane region" description="Helical" evidence="3">
    <location>
        <begin position="716"/>
        <end position="738"/>
    </location>
</feature>